<feature type="domain" description="Immunity MXAN-0049 protein" evidence="1">
    <location>
        <begin position="40"/>
        <end position="188"/>
    </location>
</feature>
<evidence type="ECO:0000313" key="2">
    <source>
        <dbReference type="EMBL" id="ATB43115.1"/>
    </source>
</evidence>
<sequence length="195" mass="22383">MPRYYILQAQLLEDYAAIGNFPRSMTHIHMPATGMRMGEIYKDGQEFNMDEDSTGIQLSDVLHNTFGYLMVSSRLKALIEQHAKAEIEFLRFTLINHKKRVESDSCYIVNVIGGKDWVDLDRSEGQFNPAHKNRYMRVRRLVLKEDAVDPEANLFRVAAAPRLPIVREDFKALLESEQITGAEFFEVGTPVNLMT</sequence>
<dbReference type="RefSeq" id="WP_095990574.1">
    <property type="nucleotide sequence ID" value="NZ_CP022098.1"/>
</dbReference>
<reference evidence="2 3" key="1">
    <citation type="submission" date="2017-06" db="EMBL/GenBank/DDBJ databases">
        <title>Sequencing and comparative analysis of myxobacterial genomes.</title>
        <authorList>
            <person name="Rupp O."/>
            <person name="Goesmann A."/>
            <person name="Sogaard-Andersen L."/>
        </authorList>
    </citation>
    <scope>NUCLEOTIDE SEQUENCE [LARGE SCALE GENOMIC DNA]</scope>
    <source>
        <strain evidence="2 3">DSM 52655</strain>
    </source>
</reference>
<name>A0A250JGU9_9BACT</name>
<protein>
    <recommendedName>
        <fullName evidence="1">Immunity MXAN-0049 protein domain-containing protein</fullName>
    </recommendedName>
</protein>
<proteinExistence type="predicted"/>
<dbReference type="EMBL" id="CP022098">
    <property type="protein sequence ID" value="ATB43115.1"/>
    <property type="molecule type" value="Genomic_DNA"/>
</dbReference>
<organism evidence="2 3">
    <name type="scientific">Cystobacter fuscus</name>
    <dbReference type="NCBI Taxonomy" id="43"/>
    <lineage>
        <taxon>Bacteria</taxon>
        <taxon>Pseudomonadati</taxon>
        <taxon>Myxococcota</taxon>
        <taxon>Myxococcia</taxon>
        <taxon>Myxococcales</taxon>
        <taxon>Cystobacterineae</taxon>
        <taxon>Archangiaceae</taxon>
        <taxon>Cystobacter</taxon>
    </lineage>
</organism>
<accession>A0A250JGU9</accession>
<evidence type="ECO:0000313" key="3">
    <source>
        <dbReference type="Proteomes" id="UP000217257"/>
    </source>
</evidence>
<dbReference type="AlphaFoldDB" id="A0A250JGU9"/>
<evidence type="ECO:0000259" key="1">
    <source>
        <dbReference type="Pfam" id="PF07791"/>
    </source>
</evidence>
<dbReference type="KEGG" id="cfus:CYFUS_008594"/>
<dbReference type="InterPro" id="IPR012433">
    <property type="entry name" value="Imm11"/>
</dbReference>
<dbReference type="Pfam" id="PF07791">
    <property type="entry name" value="Imm11"/>
    <property type="match status" value="1"/>
</dbReference>
<gene>
    <name evidence="2" type="ORF">CYFUS_008594</name>
</gene>
<dbReference type="Proteomes" id="UP000217257">
    <property type="component" value="Chromosome"/>
</dbReference>